<name>A0A318JCS4_9BURK</name>
<gene>
    <name evidence="6" type="ORF">DFR42_101976</name>
</gene>
<keyword evidence="3 5" id="KW-1133">Transmembrane helix</keyword>
<dbReference type="InterPro" id="IPR032808">
    <property type="entry name" value="DoxX"/>
</dbReference>
<evidence type="ECO:0000256" key="5">
    <source>
        <dbReference type="SAM" id="Phobius"/>
    </source>
</evidence>
<evidence type="ECO:0000256" key="4">
    <source>
        <dbReference type="ARBA" id="ARBA00023136"/>
    </source>
</evidence>
<proteinExistence type="predicted"/>
<evidence type="ECO:0000313" key="7">
    <source>
        <dbReference type="Proteomes" id="UP000247792"/>
    </source>
</evidence>
<feature type="transmembrane region" description="Helical" evidence="5">
    <location>
        <begin position="117"/>
        <end position="133"/>
    </location>
</feature>
<accession>A0A318JCS4</accession>
<evidence type="ECO:0000256" key="2">
    <source>
        <dbReference type="ARBA" id="ARBA00022692"/>
    </source>
</evidence>
<feature type="transmembrane region" description="Helical" evidence="5">
    <location>
        <begin position="84"/>
        <end position="105"/>
    </location>
</feature>
<dbReference type="AlphaFoldDB" id="A0A318JCS4"/>
<evidence type="ECO:0000313" key="6">
    <source>
        <dbReference type="EMBL" id="PXX47398.1"/>
    </source>
</evidence>
<dbReference type="RefSeq" id="WP_110253781.1">
    <property type="nucleotide sequence ID" value="NZ_QJKB01000001.1"/>
</dbReference>
<dbReference type="EMBL" id="QJKB01000001">
    <property type="protein sequence ID" value="PXX47398.1"/>
    <property type="molecule type" value="Genomic_DNA"/>
</dbReference>
<comment type="subcellular location">
    <subcellularLocation>
        <location evidence="1">Membrane</location>
        <topology evidence="1">Multi-pass membrane protein</topology>
    </subcellularLocation>
</comment>
<sequence>MIQQWYKTNPANLHRGMDIVRIGVALIILMHPLHGYTHLANIPKFGEFLTELGYPFGTALAWLVLLVQTSSSLALLANRFVVPACLGHIVVVCFGLIHVHSHYGWYVVGPGQGGMEWGFILLTSLLGVMWAYWPEKR</sequence>
<dbReference type="Pfam" id="PF07681">
    <property type="entry name" value="DoxX"/>
    <property type="match status" value="1"/>
</dbReference>
<reference evidence="6 7" key="1">
    <citation type="submission" date="2018-05" db="EMBL/GenBank/DDBJ databases">
        <title>Genomic Encyclopedia of Type Strains, Phase IV (KMG-IV): sequencing the most valuable type-strain genomes for metagenomic binning, comparative biology and taxonomic classification.</title>
        <authorList>
            <person name="Goeker M."/>
        </authorList>
    </citation>
    <scope>NUCLEOTIDE SEQUENCE [LARGE SCALE GENOMIC DNA]</scope>
    <source>
        <strain evidence="6 7">DSM 19792</strain>
    </source>
</reference>
<comment type="caution">
    <text evidence="6">The sequence shown here is derived from an EMBL/GenBank/DDBJ whole genome shotgun (WGS) entry which is preliminary data.</text>
</comment>
<dbReference type="GO" id="GO:0016020">
    <property type="term" value="C:membrane"/>
    <property type="evidence" value="ECO:0007669"/>
    <property type="project" value="UniProtKB-SubCell"/>
</dbReference>
<dbReference type="Proteomes" id="UP000247792">
    <property type="component" value="Unassembled WGS sequence"/>
</dbReference>
<keyword evidence="4 5" id="KW-0472">Membrane</keyword>
<evidence type="ECO:0000256" key="3">
    <source>
        <dbReference type="ARBA" id="ARBA00022989"/>
    </source>
</evidence>
<organism evidence="6 7">
    <name type="scientific">Undibacterium pigrum</name>
    <dbReference type="NCBI Taxonomy" id="401470"/>
    <lineage>
        <taxon>Bacteria</taxon>
        <taxon>Pseudomonadati</taxon>
        <taxon>Pseudomonadota</taxon>
        <taxon>Betaproteobacteria</taxon>
        <taxon>Burkholderiales</taxon>
        <taxon>Oxalobacteraceae</taxon>
        <taxon>Undibacterium</taxon>
    </lineage>
</organism>
<keyword evidence="7" id="KW-1185">Reference proteome</keyword>
<evidence type="ECO:0000256" key="1">
    <source>
        <dbReference type="ARBA" id="ARBA00004141"/>
    </source>
</evidence>
<protein>
    <submittedName>
        <fullName evidence="6">Putative membrane protein YphA (DoxX/SURF4 family)</fullName>
    </submittedName>
</protein>
<dbReference type="OrthoDB" id="8778559at2"/>
<keyword evidence="2 5" id="KW-0812">Transmembrane</keyword>
<feature type="transmembrane region" description="Helical" evidence="5">
    <location>
        <begin position="20"/>
        <end position="39"/>
    </location>
</feature>
<feature type="transmembrane region" description="Helical" evidence="5">
    <location>
        <begin position="59"/>
        <end position="77"/>
    </location>
</feature>